<keyword evidence="1" id="KW-1133">Transmembrane helix</keyword>
<evidence type="ECO:0008006" key="4">
    <source>
        <dbReference type="Google" id="ProtNLM"/>
    </source>
</evidence>
<dbReference type="PATRIC" id="fig|1266845.5.peg.335"/>
<organism evidence="2 3">
    <name type="scientific">Carnobacterium inhibens subsp. gilichinskyi</name>
    <dbReference type="NCBI Taxonomy" id="1266845"/>
    <lineage>
        <taxon>Bacteria</taxon>
        <taxon>Bacillati</taxon>
        <taxon>Bacillota</taxon>
        <taxon>Bacilli</taxon>
        <taxon>Lactobacillales</taxon>
        <taxon>Carnobacteriaceae</taxon>
        <taxon>Carnobacterium</taxon>
    </lineage>
</organism>
<dbReference type="KEGG" id="caw:Q783_01830"/>
<feature type="transmembrane region" description="Helical" evidence="1">
    <location>
        <begin position="61"/>
        <end position="82"/>
    </location>
</feature>
<dbReference type="HOGENOM" id="CLU_035212_0_0_9"/>
<evidence type="ECO:0000313" key="2">
    <source>
        <dbReference type="EMBL" id="AGY81093.1"/>
    </source>
</evidence>
<gene>
    <name evidence="2" type="ORF">Q783_01830</name>
</gene>
<dbReference type="STRING" id="1266845.Q783_01830"/>
<feature type="transmembrane region" description="Helical" evidence="1">
    <location>
        <begin position="102"/>
        <end position="123"/>
    </location>
</feature>
<name>U5SAL0_9LACT</name>
<feature type="transmembrane region" description="Helical" evidence="1">
    <location>
        <begin position="31"/>
        <end position="55"/>
    </location>
</feature>
<protein>
    <recommendedName>
        <fullName evidence="4">Glycosyl hydrolase</fullName>
    </recommendedName>
</protein>
<accession>U5SAL0</accession>
<keyword evidence="1" id="KW-0812">Transmembrane</keyword>
<proteinExistence type="predicted"/>
<dbReference type="Proteomes" id="UP000017469">
    <property type="component" value="Chromosome"/>
</dbReference>
<keyword evidence="1" id="KW-0472">Membrane</keyword>
<dbReference type="Gene3D" id="2.130.10.10">
    <property type="entry name" value="YVTN repeat-like/Quinoprotein amine dehydrogenase"/>
    <property type="match status" value="1"/>
</dbReference>
<dbReference type="InterPro" id="IPR015943">
    <property type="entry name" value="WD40/YVTN_repeat-like_dom_sf"/>
</dbReference>
<dbReference type="eggNOG" id="COG4447">
    <property type="taxonomic scope" value="Bacteria"/>
</dbReference>
<evidence type="ECO:0000256" key="1">
    <source>
        <dbReference type="SAM" id="Phobius"/>
    </source>
</evidence>
<reference evidence="2 3" key="1">
    <citation type="journal article" date="2013" name="Genome Announc.">
        <title>Complete Genome Sequence of Carnobacterium gilichinskyi Strain WN1359T (DSM 27470T).</title>
        <authorList>
            <person name="Leonard M.T."/>
            <person name="Panayotova N."/>
            <person name="Farmerie W.G."/>
            <person name="Triplett E.W."/>
            <person name="Nicholson W.L."/>
        </authorList>
    </citation>
    <scope>NUCLEOTIDE SEQUENCE [LARGE SCALE GENOMIC DNA]</scope>
    <source>
        <strain evidence="2 3">WN1359</strain>
    </source>
</reference>
<dbReference type="EMBL" id="CP006812">
    <property type="protein sequence ID" value="AGY81093.1"/>
    <property type="molecule type" value="Genomic_DNA"/>
</dbReference>
<dbReference type="AlphaFoldDB" id="U5SAL0"/>
<dbReference type="SUPFAM" id="SSF110296">
    <property type="entry name" value="Oligoxyloglucan reducing end-specific cellobiohydrolase"/>
    <property type="match status" value="1"/>
</dbReference>
<evidence type="ECO:0000313" key="3">
    <source>
        <dbReference type="Proteomes" id="UP000017469"/>
    </source>
</evidence>
<sequence length="500" mass="56395">MIIYNSLPQKLNYTTGDEIYLKNKNYKLKAFIFNPVTVAIYAIGCYYLCSLAQYGGIAQKAPIILTIFLSLFVWVGWGLYWYVWKFNKKQSASSRSIRRSKFLFLFSINSFLLITVASGVSLYQSGTNSQGRLAFVIQDYLHSSEVQFAHNNIYEDGLNGLFEDLETKYDLPEELYVSNQVELTFNKEGDITTLYSFLYGLNEDGETESFLIDYDNSKSADLRVTLNGNVNPTFEKTMRLQPLLDAVENLPIKDTVKNWDEETLGIYYAGSRSWGYNTEGVFYFDEKGDTFPIETAFNEIIGYTISVYTPNNNTIAPVRFVDYSPTVSPAQIGDVPTDQNMNDNETYFLTEKLGYQLFEVDAALGSRFYTLNKTTDGGNTWEDVNSDPFSGQLGVSSGITFIDENLGFIGLSRSGGSYADIYRTTDGGVTFEKVELPTIEVPLTDTENYAPFDFPEMPYKESDNLFIQVGQGQDGDYNGGSKALYQSKDNGETWVYVGEV</sequence>